<dbReference type="AlphaFoldDB" id="A0A139AEV6"/>
<organism evidence="1 2">
    <name type="scientific">Gonapodya prolifera (strain JEL478)</name>
    <name type="common">Monoblepharis prolifera</name>
    <dbReference type="NCBI Taxonomy" id="1344416"/>
    <lineage>
        <taxon>Eukaryota</taxon>
        <taxon>Fungi</taxon>
        <taxon>Fungi incertae sedis</taxon>
        <taxon>Chytridiomycota</taxon>
        <taxon>Chytridiomycota incertae sedis</taxon>
        <taxon>Monoblepharidomycetes</taxon>
        <taxon>Monoblepharidales</taxon>
        <taxon>Gonapodyaceae</taxon>
        <taxon>Gonapodya</taxon>
    </lineage>
</organism>
<reference evidence="1 2" key="1">
    <citation type="journal article" date="2015" name="Genome Biol. Evol.">
        <title>Phylogenomic analyses indicate that early fungi evolved digesting cell walls of algal ancestors of land plants.</title>
        <authorList>
            <person name="Chang Y."/>
            <person name="Wang S."/>
            <person name="Sekimoto S."/>
            <person name="Aerts A.L."/>
            <person name="Choi C."/>
            <person name="Clum A."/>
            <person name="LaButti K.M."/>
            <person name="Lindquist E.A."/>
            <person name="Yee Ngan C."/>
            <person name="Ohm R.A."/>
            <person name="Salamov A.A."/>
            <person name="Grigoriev I.V."/>
            <person name="Spatafora J.W."/>
            <person name="Berbee M.L."/>
        </authorList>
    </citation>
    <scope>NUCLEOTIDE SEQUENCE [LARGE SCALE GENOMIC DNA]</scope>
    <source>
        <strain evidence="1 2">JEL478</strain>
    </source>
</reference>
<dbReference type="Pfam" id="PF14735">
    <property type="entry name" value="HAUS4"/>
    <property type="match status" value="1"/>
</dbReference>
<evidence type="ECO:0008006" key="3">
    <source>
        <dbReference type="Google" id="ProtNLM"/>
    </source>
</evidence>
<proteinExistence type="predicted"/>
<dbReference type="EMBL" id="KQ965764">
    <property type="protein sequence ID" value="KXS15114.1"/>
    <property type="molecule type" value="Genomic_DNA"/>
</dbReference>
<dbReference type="STRING" id="1344416.A0A139AEV6"/>
<accession>A0A139AEV6</accession>
<dbReference type="GO" id="GO:0070652">
    <property type="term" value="C:HAUS complex"/>
    <property type="evidence" value="ECO:0007669"/>
    <property type="project" value="InterPro"/>
</dbReference>
<dbReference type="PANTHER" id="PTHR16219">
    <property type="entry name" value="AUGMIN SUBUNIT 4 FAMILY MEMBER"/>
    <property type="match status" value="1"/>
</dbReference>
<dbReference type="PANTHER" id="PTHR16219:SF1">
    <property type="entry name" value="HAUS AUGMIN-LIKE COMPLEX SUBUNIT 4"/>
    <property type="match status" value="1"/>
</dbReference>
<keyword evidence="2" id="KW-1185">Reference proteome</keyword>
<dbReference type="GO" id="GO:0051011">
    <property type="term" value="F:microtubule minus-end binding"/>
    <property type="evidence" value="ECO:0007669"/>
    <property type="project" value="TreeGrafter"/>
</dbReference>
<dbReference type="OrthoDB" id="2136652at2759"/>
<dbReference type="InterPro" id="IPR029327">
    <property type="entry name" value="HAUS4"/>
</dbReference>
<dbReference type="OMA" id="NWALKEF"/>
<sequence>MDSSAAQRGTTGDSSDAELTVAKTAYLEARTLYDALYHVTLHQLADVVSQDGEASSDDQEFQAGKELWESVSKRVAISEAKQVHRHPLNGVPGKSPFGLDEKSIDDANAGFLVWMKELPPALISAVESHLQSTCEHLVAFAFPPKKDAPAPTSSAVISAKALELGALVRSRREKLAKEEERVWEAKRAYVDLRVRHAEHLSRILDLSGEILLQYKLGHLAARDAAYVEYYLAVLDGMRLKLRIMKLDTLRSVFTPERVAELSQSRAALLTSASRMDAHLRRVRAELARYESAGEEFAEMVATWEKLDEMVEAVKEDIERLQGGT</sequence>
<name>A0A139AEV6_GONPJ</name>
<dbReference type="GO" id="GO:0051225">
    <property type="term" value="P:spindle assembly"/>
    <property type="evidence" value="ECO:0007669"/>
    <property type="project" value="InterPro"/>
</dbReference>
<dbReference type="Proteomes" id="UP000070544">
    <property type="component" value="Unassembled WGS sequence"/>
</dbReference>
<protein>
    <recommendedName>
        <fullName evidence="3">HAUS augmin-like complex subunit 4</fullName>
    </recommendedName>
</protein>
<evidence type="ECO:0000313" key="1">
    <source>
        <dbReference type="EMBL" id="KXS15114.1"/>
    </source>
</evidence>
<gene>
    <name evidence="1" type="ORF">M427DRAFT_56998</name>
</gene>
<evidence type="ECO:0000313" key="2">
    <source>
        <dbReference type="Proteomes" id="UP000070544"/>
    </source>
</evidence>